<dbReference type="EMBL" id="CP050831">
    <property type="protein sequence ID" value="QIU93065.1"/>
    <property type="molecule type" value="Genomic_DNA"/>
</dbReference>
<evidence type="ECO:0000256" key="2">
    <source>
        <dbReference type="ARBA" id="ARBA00022748"/>
    </source>
</evidence>
<evidence type="ECO:0000256" key="3">
    <source>
        <dbReference type="ARBA" id="ARBA00023157"/>
    </source>
</evidence>
<dbReference type="PANTHER" id="PTHR42852">
    <property type="entry name" value="THIOL:DISULFIDE INTERCHANGE PROTEIN DSBE"/>
    <property type="match status" value="1"/>
</dbReference>
<dbReference type="Pfam" id="PF13905">
    <property type="entry name" value="Thioredoxin_8"/>
    <property type="match status" value="1"/>
</dbReference>
<feature type="domain" description="Thioredoxin" evidence="6">
    <location>
        <begin position="399"/>
        <end position="542"/>
    </location>
</feature>
<evidence type="ECO:0000256" key="5">
    <source>
        <dbReference type="SAM" id="SignalP"/>
    </source>
</evidence>
<dbReference type="InterPro" id="IPR013766">
    <property type="entry name" value="Thioredoxin_domain"/>
</dbReference>
<reference evidence="7 8" key="1">
    <citation type="submission" date="2020-03" db="EMBL/GenBank/DDBJ databases">
        <title>Genomic analysis of Bacteroides faecium CBA7301.</title>
        <authorList>
            <person name="Kim J."/>
            <person name="Roh S.W."/>
        </authorList>
    </citation>
    <scope>NUCLEOTIDE SEQUENCE [LARGE SCALE GENOMIC DNA]</scope>
    <source>
        <strain evidence="7 8">CBA7301</strain>
    </source>
</reference>
<keyword evidence="4" id="KW-0676">Redox-active center</keyword>
<dbReference type="PANTHER" id="PTHR42852:SF6">
    <property type="entry name" value="THIOL:DISULFIDE INTERCHANGE PROTEIN DSBE"/>
    <property type="match status" value="1"/>
</dbReference>
<evidence type="ECO:0000256" key="1">
    <source>
        <dbReference type="ARBA" id="ARBA00004196"/>
    </source>
</evidence>
<dbReference type="InterPro" id="IPR012336">
    <property type="entry name" value="Thioredoxin-like_fold"/>
</dbReference>
<keyword evidence="3" id="KW-1015">Disulfide bond</keyword>
<dbReference type="KEGG" id="bfc:BacF7301_02385"/>
<dbReference type="GO" id="GO:0017004">
    <property type="term" value="P:cytochrome complex assembly"/>
    <property type="evidence" value="ECO:0007669"/>
    <property type="project" value="UniProtKB-KW"/>
</dbReference>
<gene>
    <name evidence="7" type="ORF">BacF7301_02385</name>
</gene>
<keyword evidence="5" id="KW-0732">Signal</keyword>
<dbReference type="GO" id="GO:0030313">
    <property type="term" value="C:cell envelope"/>
    <property type="evidence" value="ECO:0007669"/>
    <property type="project" value="UniProtKB-SubCell"/>
</dbReference>
<protein>
    <submittedName>
        <fullName evidence="7">TlpA family protein disulfide reductase</fullName>
    </submittedName>
</protein>
<accession>A0A6H0KIG2</accession>
<dbReference type="InterPro" id="IPR036249">
    <property type="entry name" value="Thioredoxin-like_sf"/>
</dbReference>
<name>A0A6H0KIG2_9BACE</name>
<dbReference type="SUPFAM" id="SSF52833">
    <property type="entry name" value="Thioredoxin-like"/>
    <property type="match status" value="1"/>
</dbReference>
<proteinExistence type="predicted"/>
<dbReference type="AlphaFoldDB" id="A0A6H0KIG2"/>
<dbReference type="Proteomes" id="UP000501780">
    <property type="component" value="Chromosome"/>
</dbReference>
<evidence type="ECO:0000259" key="6">
    <source>
        <dbReference type="PROSITE" id="PS51352"/>
    </source>
</evidence>
<keyword evidence="8" id="KW-1185">Reference proteome</keyword>
<evidence type="ECO:0000313" key="7">
    <source>
        <dbReference type="EMBL" id="QIU93065.1"/>
    </source>
</evidence>
<evidence type="ECO:0000313" key="8">
    <source>
        <dbReference type="Proteomes" id="UP000501780"/>
    </source>
</evidence>
<organism evidence="7 8">
    <name type="scientific">Bacteroides faecium</name>
    <dbReference type="NCBI Taxonomy" id="2715212"/>
    <lineage>
        <taxon>Bacteria</taxon>
        <taxon>Pseudomonadati</taxon>
        <taxon>Bacteroidota</taxon>
        <taxon>Bacteroidia</taxon>
        <taxon>Bacteroidales</taxon>
        <taxon>Bacteroidaceae</taxon>
        <taxon>Bacteroides</taxon>
    </lineage>
</organism>
<keyword evidence="2" id="KW-0201">Cytochrome c-type biogenesis</keyword>
<feature type="signal peptide" evidence="5">
    <location>
        <begin position="1"/>
        <end position="19"/>
    </location>
</feature>
<dbReference type="InterPro" id="IPR050553">
    <property type="entry name" value="Thioredoxin_ResA/DsbE_sf"/>
</dbReference>
<comment type="subcellular location">
    <subcellularLocation>
        <location evidence="1">Cell envelope</location>
    </subcellularLocation>
</comment>
<dbReference type="PROSITE" id="PS51352">
    <property type="entry name" value="THIOREDOXIN_2"/>
    <property type="match status" value="1"/>
</dbReference>
<dbReference type="Gene3D" id="3.40.30.10">
    <property type="entry name" value="Glutaredoxin"/>
    <property type="match status" value="1"/>
</dbReference>
<feature type="chain" id="PRO_5026242487" evidence="5">
    <location>
        <begin position="20"/>
        <end position="542"/>
    </location>
</feature>
<dbReference type="RefSeq" id="WP_167959849.1">
    <property type="nucleotide sequence ID" value="NZ_CP050831.1"/>
</dbReference>
<evidence type="ECO:0000256" key="4">
    <source>
        <dbReference type="ARBA" id="ARBA00023284"/>
    </source>
</evidence>
<dbReference type="CDD" id="cd02966">
    <property type="entry name" value="TlpA_like_family"/>
    <property type="match status" value="1"/>
</dbReference>
<sequence length="542" mass="62628">MNKLIITLYLSLLCSIAQAQLPVPEYQKGKAILSGTIANYNPADNLMFKIGAPNIVMGSAETLFPTVEADGSFKIDIPLYHSTQIRIIIGNADFVILLSPEKETNVAINLSNPKGKQFIFNGQYATINNEWCQPELKTKIPPVYRDGDMLDSILGISANEFKKRCIDQYQQYIAHNNAQLQFSEDTRTLANLSCTFDCMENLYATRYCLQTAYQKKKNITWEQAVAAFADFDYPADFYDFLKILPVNHPLALYCYNYRNAISADLYELHHDPLMFEKYLLAKATLTQEEQTLIRQHEIAFKTGTAFQQGSELMALSVKYSKEDEQFRWELFSKAKERLSNIMQDSTCLIVDYLRAVYMRSSLYNLKPLTTLQETMASEITNPIFLGIIQDMNRQIQPRRKTITKEPNICKAPEVAEEELLDSLIARHKGKVQFIDFWATWCGGCRRMIKEYEPVKKELGEEVAFVYLTGPSSIEKTWKILIQDIPGEHYWLNEKQWGYLWKHFQMSGLPMYLVIDKQGNIAKRFIHVTRKELEEILKQEINK</sequence>